<dbReference type="AlphaFoldDB" id="A0A2M8L4F6"/>
<name>A0A2M8L4F6_9BACT</name>
<gene>
    <name evidence="1" type="ORF">COU95_00695</name>
</gene>
<sequence length="152" mass="16479">MLPPESELRTELKPKMPAKGQLLKIIEESERLGLLSEKDRQKLALCFPLWGVHAVLSNLGFVLGPASAAMVASTENPLALGLNLLPSALRLGSILATEKLFKVKFSRLSKAIAFWPFVGGGSAMPVEIASTLGLSYTKTIPEKMKDLHLPFP</sequence>
<evidence type="ECO:0000313" key="2">
    <source>
        <dbReference type="Proteomes" id="UP000231474"/>
    </source>
</evidence>
<protein>
    <submittedName>
        <fullName evidence="1">Uncharacterized protein</fullName>
    </submittedName>
</protein>
<dbReference type="Proteomes" id="UP000231474">
    <property type="component" value="Unassembled WGS sequence"/>
</dbReference>
<evidence type="ECO:0000313" key="1">
    <source>
        <dbReference type="EMBL" id="PJE67748.1"/>
    </source>
</evidence>
<comment type="caution">
    <text evidence="1">The sequence shown here is derived from an EMBL/GenBank/DDBJ whole genome shotgun (WGS) entry which is preliminary data.</text>
</comment>
<dbReference type="EMBL" id="PFEK01000011">
    <property type="protein sequence ID" value="PJE67748.1"/>
    <property type="molecule type" value="Genomic_DNA"/>
</dbReference>
<proteinExistence type="predicted"/>
<accession>A0A2M8L4F6</accession>
<organism evidence="1 2">
    <name type="scientific">Candidatus Shapirobacteria bacterium CG10_big_fil_rev_8_21_14_0_10_40_9</name>
    <dbReference type="NCBI Taxonomy" id="1974888"/>
    <lineage>
        <taxon>Bacteria</taxon>
        <taxon>Candidatus Shapironibacteriota</taxon>
    </lineage>
</organism>
<reference evidence="2" key="1">
    <citation type="submission" date="2017-09" db="EMBL/GenBank/DDBJ databases">
        <title>Depth-based differentiation of microbial function through sediment-hosted aquifers and enrichment of novel symbionts in the deep terrestrial subsurface.</title>
        <authorList>
            <person name="Probst A.J."/>
            <person name="Ladd B."/>
            <person name="Jarett J.K."/>
            <person name="Geller-Mcgrath D.E."/>
            <person name="Sieber C.M.K."/>
            <person name="Emerson J.B."/>
            <person name="Anantharaman K."/>
            <person name="Thomas B.C."/>
            <person name="Malmstrom R."/>
            <person name="Stieglmeier M."/>
            <person name="Klingl A."/>
            <person name="Woyke T."/>
            <person name="Ryan C.M."/>
            <person name="Banfield J.F."/>
        </authorList>
    </citation>
    <scope>NUCLEOTIDE SEQUENCE [LARGE SCALE GENOMIC DNA]</scope>
</reference>